<dbReference type="SUPFAM" id="SSF56601">
    <property type="entry name" value="beta-lactamase/transpeptidase-like"/>
    <property type="match status" value="1"/>
</dbReference>
<dbReference type="PANTHER" id="PTHR46825:SF7">
    <property type="entry name" value="D-ALANYL-D-ALANINE CARBOXYPEPTIDASE"/>
    <property type="match status" value="1"/>
</dbReference>
<feature type="compositionally biased region" description="Polar residues" evidence="1">
    <location>
        <begin position="13"/>
        <end position="25"/>
    </location>
</feature>
<evidence type="ECO:0000313" key="3">
    <source>
        <dbReference type="EMBL" id="TDD68317.1"/>
    </source>
</evidence>
<gene>
    <name evidence="3" type="ORF">E1262_16045</name>
</gene>
<dbReference type="InterPro" id="IPR001466">
    <property type="entry name" value="Beta-lactam-related"/>
</dbReference>
<dbReference type="InterPro" id="IPR012338">
    <property type="entry name" value="Beta-lactam/transpept-like"/>
</dbReference>
<feature type="region of interest" description="Disordered" evidence="1">
    <location>
        <begin position="1"/>
        <end position="30"/>
    </location>
</feature>
<comment type="caution">
    <text evidence="3">The sequence shown here is derived from an EMBL/GenBank/DDBJ whole genome shotgun (WGS) entry which is preliminary data.</text>
</comment>
<evidence type="ECO:0000259" key="2">
    <source>
        <dbReference type="Pfam" id="PF00144"/>
    </source>
</evidence>
<dbReference type="AlphaFoldDB" id="A0A4V2YS01"/>
<dbReference type="Pfam" id="PF00144">
    <property type="entry name" value="Beta-lactamase"/>
    <property type="match status" value="1"/>
</dbReference>
<keyword evidence="4" id="KW-1185">Reference proteome</keyword>
<dbReference type="PANTHER" id="PTHR46825">
    <property type="entry name" value="D-ALANYL-D-ALANINE-CARBOXYPEPTIDASE/ENDOPEPTIDASE AMPH"/>
    <property type="match status" value="1"/>
</dbReference>
<dbReference type="Proteomes" id="UP000295217">
    <property type="component" value="Unassembled WGS sequence"/>
</dbReference>
<feature type="domain" description="Beta-lactamase-related" evidence="2">
    <location>
        <begin position="86"/>
        <end position="377"/>
    </location>
</feature>
<name>A0A4V2YS01_9ACTN</name>
<dbReference type="EMBL" id="SMLB01000021">
    <property type="protein sequence ID" value="TDD68317.1"/>
    <property type="molecule type" value="Genomic_DNA"/>
</dbReference>
<reference evidence="3 4" key="1">
    <citation type="submission" date="2019-02" db="EMBL/GenBank/DDBJ databases">
        <title>Draft genome sequences of novel Actinobacteria.</title>
        <authorList>
            <person name="Sahin N."/>
            <person name="Ay H."/>
            <person name="Saygin H."/>
        </authorList>
    </citation>
    <scope>NUCLEOTIDE SEQUENCE [LARGE SCALE GENOMIC DNA]</scope>
    <source>
        <strain evidence="3 4">8K307</strain>
    </source>
</reference>
<evidence type="ECO:0000256" key="1">
    <source>
        <dbReference type="SAM" id="MobiDB-lite"/>
    </source>
</evidence>
<dbReference type="InterPro" id="IPR050491">
    <property type="entry name" value="AmpC-like"/>
</dbReference>
<accession>A0A4V2YS01</accession>
<sequence length="588" mass="59075">MAAVGPDHPMRVTVSQPTRRSSFTPCSRRGSYRRRMTKLLPALAAAAAALLAACTSDTDTPAGPKPRCDPELDAALAAWADAGFSGSVALAAGGEPVCEAGYGAADRASGRPNTADTVFAIGSVTKTFTAAAIFDLADQGLLAPDDRVGDLLPELGGPVRDATLLQLMLHTSGLNGAAGADHEPLSRDDALAAIGATEPAFAPGTGYLYTNAGYTLLALVVEEIAGTSYREHATTRILSGLPSAGFWDGSPGAVGERAIGYLDDGSTGESGDFAGPHWALDGNGGLAMSMPDLAAWTHALFTGGVVSAESTAAIAAPVVDLGDGAAETPGWVARDASAYGEPFLAAAGGGGDVGHDTMVVWIPSGERVIAVASNGGDVSGEELMAAIGPALVAGDPIPAPDAPGGTFDPEAAAAIVGDYRLDTGGTYRVTHDDGLRLAALGADAVEALFPPRDEAAADAVRTHERAVADLLAGETATGREELAALEDEFGPIDGAEPAGTVLAEGELRTYVTLATGDGPLLSWYALDDKGGVAAVEVGAEPPALTLVPDGDGFRPADPAGTGPDVTVTFTGDDLTVAGPDGATTARRN</sequence>
<dbReference type="GO" id="GO:0016787">
    <property type="term" value="F:hydrolase activity"/>
    <property type="evidence" value="ECO:0007669"/>
    <property type="project" value="UniProtKB-KW"/>
</dbReference>
<dbReference type="OrthoDB" id="9809635at2"/>
<dbReference type="Gene3D" id="3.40.710.10">
    <property type="entry name" value="DD-peptidase/beta-lactamase superfamily"/>
    <property type="match status" value="1"/>
</dbReference>
<proteinExistence type="predicted"/>
<protein>
    <submittedName>
        <fullName evidence="3">Class A beta-lactamase-related serine hydrolase</fullName>
    </submittedName>
</protein>
<evidence type="ECO:0000313" key="4">
    <source>
        <dbReference type="Proteomes" id="UP000295217"/>
    </source>
</evidence>
<organism evidence="3 4">
    <name type="scientific">Jiangella aurantiaca</name>
    <dbReference type="NCBI Taxonomy" id="2530373"/>
    <lineage>
        <taxon>Bacteria</taxon>
        <taxon>Bacillati</taxon>
        <taxon>Actinomycetota</taxon>
        <taxon>Actinomycetes</taxon>
        <taxon>Jiangellales</taxon>
        <taxon>Jiangellaceae</taxon>
        <taxon>Jiangella</taxon>
    </lineage>
</organism>
<keyword evidence="3" id="KW-0378">Hydrolase</keyword>